<sequence>MDEYVVVNSTVLYNIYHKYPIQNSIFAVGAWSTASLPKTDVHPFSIDDFFRFYDYIFPD</sequence>
<dbReference type="AlphaFoldDB" id="A0A8S0R6Q7"/>
<gene>
    <name evidence="1" type="ORF">OLEA9_A088305</name>
</gene>
<comment type="caution">
    <text evidence="1">The sequence shown here is derived from an EMBL/GenBank/DDBJ whole genome shotgun (WGS) entry which is preliminary data.</text>
</comment>
<dbReference type="Proteomes" id="UP000594638">
    <property type="component" value="Unassembled WGS sequence"/>
</dbReference>
<reference evidence="1 2" key="1">
    <citation type="submission" date="2019-12" db="EMBL/GenBank/DDBJ databases">
        <authorList>
            <person name="Alioto T."/>
            <person name="Alioto T."/>
            <person name="Gomez Garrido J."/>
        </authorList>
    </citation>
    <scope>NUCLEOTIDE SEQUENCE [LARGE SCALE GENOMIC DNA]</scope>
</reference>
<keyword evidence="2" id="KW-1185">Reference proteome</keyword>
<proteinExistence type="predicted"/>
<evidence type="ECO:0000313" key="2">
    <source>
        <dbReference type="Proteomes" id="UP000594638"/>
    </source>
</evidence>
<name>A0A8S0R6Q7_OLEEU</name>
<dbReference type="Gramene" id="OE9A088305T1">
    <property type="protein sequence ID" value="OE9A088305C1"/>
    <property type="gene ID" value="OE9A088305"/>
</dbReference>
<organism evidence="1 2">
    <name type="scientific">Olea europaea subsp. europaea</name>
    <dbReference type="NCBI Taxonomy" id="158383"/>
    <lineage>
        <taxon>Eukaryota</taxon>
        <taxon>Viridiplantae</taxon>
        <taxon>Streptophyta</taxon>
        <taxon>Embryophyta</taxon>
        <taxon>Tracheophyta</taxon>
        <taxon>Spermatophyta</taxon>
        <taxon>Magnoliopsida</taxon>
        <taxon>eudicotyledons</taxon>
        <taxon>Gunneridae</taxon>
        <taxon>Pentapetalae</taxon>
        <taxon>asterids</taxon>
        <taxon>lamiids</taxon>
        <taxon>Lamiales</taxon>
        <taxon>Oleaceae</taxon>
        <taxon>Oleeae</taxon>
        <taxon>Olea</taxon>
    </lineage>
</organism>
<dbReference type="EMBL" id="CACTIH010002137">
    <property type="protein sequence ID" value="CAA2973981.1"/>
    <property type="molecule type" value="Genomic_DNA"/>
</dbReference>
<evidence type="ECO:0000313" key="1">
    <source>
        <dbReference type="EMBL" id="CAA2973981.1"/>
    </source>
</evidence>
<protein>
    <submittedName>
        <fullName evidence="1">Uncharacterized protein</fullName>
    </submittedName>
</protein>
<accession>A0A8S0R6Q7</accession>